<organism evidence="6 7">
    <name type="scientific">Pestalotiopsis fici (strain W106-1 / CGMCC3.15140)</name>
    <dbReference type="NCBI Taxonomy" id="1229662"/>
    <lineage>
        <taxon>Eukaryota</taxon>
        <taxon>Fungi</taxon>
        <taxon>Dikarya</taxon>
        <taxon>Ascomycota</taxon>
        <taxon>Pezizomycotina</taxon>
        <taxon>Sordariomycetes</taxon>
        <taxon>Xylariomycetidae</taxon>
        <taxon>Amphisphaeriales</taxon>
        <taxon>Sporocadaceae</taxon>
        <taxon>Pestalotiopsis</taxon>
    </lineage>
</organism>
<feature type="compositionally biased region" description="Basic and acidic residues" evidence="5">
    <location>
        <begin position="8"/>
        <end position="19"/>
    </location>
</feature>
<feature type="region of interest" description="Disordered" evidence="5">
    <location>
        <begin position="464"/>
        <end position="489"/>
    </location>
</feature>
<feature type="compositionally biased region" description="Basic and acidic residues" evidence="5">
    <location>
        <begin position="26"/>
        <end position="44"/>
    </location>
</feature>
<evidence type="ECO:0000256" key="3">
    <source>
        <dbReference type="ARBA" id="ARBA00022806"/>
    </source>
</evidence>
<dbReference type="InterPro" id="IPR050534">
    <property type="entry name" value="Coronavir_polyprotein_1ab"/>
</dbReference>
<dbReference type="GeneID" id="19268415"/>
<keyword evidence="7" id="KW-1185">Reference proteome</keyword>
<dbReference type="OrthoDB" id="4765911at2759"/>
<dbReference type="SUPFAM" id="SSF52540">
    <property type="entry name" value="P-loop containing nucleoside triphosphate hydrolases"/>
    <property type="match status" value="1"/>
</dbReference>
<evidence type="ECO:0008006" key="8">
    <source>
        <dbReference type="Google" id="ProtNLM"/>
    </source>
</evidence>
<name>W3XIW6_PESFW</name>
<dbReference type="EMBL" id="KI912110">
    <property type="protein sequence ID" value="ETS85377.1"/>
    <property type="molecule type" value="Genomic_DNA"/>
</dbReference>
<sequence length="1075" mass="120106">MGIDVADPEMKTTEQHNKSPDGNNKSGDHMADLHHAPDTGLEPDWKTIDKNARFGIDRAQTYDVKGERIHERKTHLVCAAVAASEVIDGKLSNRRWLGSYTPQYVKTAGHGPLNPGVRSNIAFTNAEYGYGIFEIENVFRQPGETGYVAPFSKTSLSTKLAAKPVAKPMTGSEFETYCKATGLHEDSTDAYTAVFKITIHITTSGARYVEHRPAILRHTRLNHVGWDTVRQETRQSATEFSGKELLIEMFFPGTGRLPALLFRDLESTIAKSKKNPYERLVTKVSRSRTFKSMRDMPSVLECGFVMPDAPVVAFSGVDEQSVRLGIALRDEYQFEESLMALAEKRPCNTLALRLKGHQVKGVDGGFLFIFVDPPADLVPEIGERFLVRLDNVPFAQPDSPTIALTDAQRCETIATCITETCEVARSLARMDDNLFLGYIYDALDQVVNDDEQRDEFMEFQARKLMPRKGTPATDTEAATPSEHPSDHRTRVRDWVKDKFSHGLLKTPDKILDRCPDMPAVRIVAPSWLEPLEVVVAYVRAPKVPEWPKNIKPTPVIDVKFPRISIQPSVYETVRTARKHMKNLKFTTRFIRRAHDGQMNAGLHALDLAGKDTWELSEAHDATFARLIAKGGGPTIDYNVLEALPLLNEFMAHVKSETVPTDPVLKACLAIYKKLDADQKLIFDDLTALPFGIRIVSGGPGSGKNFVVQLFMAIAQHSEVVEDVVNGWLNTTVPLPAQRTTTNDRSSDGAWVTQQPTLSADDKASWDTARREIKSSKETLDFGDHMSDPDAYSARHQGKLVILAPSNKLLDKIAIDLRDLYAELKLKKRICRVLMPGTASSDMEHRIRSEPPVSPYDEDIPEEGDDIFETDIYLGQLSKECLDQHRFIDPPGGDFAVSALVAKRITNPVHGDGLAEYVTDLEAERSSDPDNFYLTCIKILRGLLKKARNEEYLAADVLLSTPEAWFNLSCQKLPMKITALWIDESFRMTEPEALIGLQHAHQAKVRFMTGDNEQHKPIVKSIDAHKSKDDDRVFCAQFGSQLGLALPSRMMAAGYEHIILNHNHRAQGGVSEFPNE</sequence>
<dbReference type="HOGENOM" id="CLU_286990_0_0_1"/>
<evidence type="ECO:0000256" key="1">
    <source>
        <dbReference type="ARBA" id="ARBA00022741"/>
    </source>
</evidence>
<dbReference type="AlphaFoldDB" id="W3XIW6"/>
<protein>
    <recommendedName>
        <fullName evidence="8">DNA2/NAM7 helicase helicase domain-containing protein</fullName>
    </recommendedName>
</protein>
<dbReference type="Gene3D" id="3.40.50.300">
    <property type="entry name" value="P-loop containing nucleotide triphosphate hydrolases"/>
    <property type="match status" value="1"/>
</dbReference>
<keyword evidence="3" id="KW-0347">Helicase</keyword>
<dbReference type="GO" id="GO:0016787">
    <property type="term" value="F:hydrolase activity"/>
    <property type="evidence" value="ECO:0007669"/>
    <property type="project" value="UniProtKB-KW"/>
</dbReference>
<dbReference type="GO" id="GO:0005524">
    <property type="term" value="F:ATP binding"/>
    <property type="evidence" value="ECO:0007669"/>
    <property type="project" value="UniProtKB-KW"/>
</dbReference>
<dbReference type="PANTHER" id="PTHR43788">
    <property type="entry name" value="DNA2/NAM7 HELICASE FAMILY MEMBER"/>
    <property type="match status" value="1"/>
</dbReference>
<keyword evidence="4" id="KW-0067">ATP-binding</keyword>
<keyword evidence="2" id="KW-0378">Hydrolase</keyword>
<dbReference type="STRING" id="1229662.W3XIW6"/>
<dbReference type="Proteomes" id="UP000030651">
    <property type="component" value="Unassembled WGS sequence"/>
</dbReference>
<dbReference type="KEGG" id="pfy:PFICI_03402"/>
<keyword evidence="1" id="KW-0547">Nucleotide-binding</keyword>
<evidence type="ECO:0000256" key="2">
    <source>
        <dbReference type="ARBA" id="ARBA00022801"/>
    </source>
</evidence>
<evidence type="ECO:0000313" key="6">
    <source>
        <dbReference type="EMBL" id="ETS85377.1"/>
    </source>
</evidence>
<dbReference type="RefSeq" id="XP_007830174.1">
    <property type="nucleotide sequence ID" value="XM_007831983.1"/>
</dbReference>
<evidence type="ECO:0000256" key="4">
    <source>
        <dbReference type="ARBA" id="ARBA00022840"/>
    </source>
</evidence>
<reference evidence="7" key="1">
    <citation type="journal article" date="2015" name="BMC Genomics">
        <title>Genomic and transcriptomic analysis of the endophytic fungus Pestalotiopsis fici reveals its lifestyle and high potential for synthesis of natural products.</title>
        <authorList>
            <person name="Wang X."/>
            <person name="Zhang X."/>
            <person name="Liu L."/>
            <person name="Xiang M."/>
            <person name="Wang W."/>
            <person name="Sun X."/>
            <person name="Che Y."/>
            <person name="Guo L."/>
            <person name="Liu G."/>
            <person name="Guo L."/>
            <person name="Wang C."/>
            <person name="Yin W.B."/>
            <person name="Stadler M."/>
            <person name="Zhang X."/>
            <person name="Liu X."/>
        </authorList>
    </citation>
    <scope>NUCLEOTIDE SEQUENCE [LARGE SCALE GENOMIC DNA]</scope>
    <source>
        <strain evidence="7">W106-1 / CGMCC3.15140</strain>
    </source>
</reference>
<dbReference type="InterPro" id="IPR027417">
    <property type="entry name" value="P-loop_NTPase"/>
</dbReference>
<dbReference type="PANTHER" id="PTHR43788:SF16">
    <property type="entry name" value="HELICASE WITH ZINC FINGER 2"/>
    <property type="match status" value="1"/>
</dbReference>
<dbReference type="GO" id="GO:0043139">
    <property type="term" value="F:5'-3' DNA helicase activity"/>
    <property type="evidence" value="ECO:0007669"/>
    <property type="project" value="TreeGrafter"/>
</dbReference>
<feature type="region of interest" description="Disordered" evidence="5">
    <location>
        <begin position="1"/>
        <end position="44"/>
    </location>
</feature>
<proteinExistence type="predicted"/>
<dbReference type="InParanoid" id="W3XIW6"/>
<gene>
    <name evidence="6" type="ORF">PFICI_03402</name>
</gene>
<accession>W3XIW6</accession>
<evidence type="ECO:0000313" key="7">
    <source>
        <dbReference type="Proteomes" id="UP000030651"/>
    </source>
</evidence>
<evidence type="ECO:0000256" key="5">
    <source>
        <dbReference type="SAM" id="MobiDB-lite"/>
    </source>
</evidence>